<name>E3BML2_9VIBR</name>
<dbReference type="PROSITE" id="PS50931">
    <property type="entry name" value="HTH_LYSR"/>
    <property type="match status" value="1"/>
</dbReference>
<dbReference type="Gene3D" id="3.40.190.290">
    <property type="match status" value="1"/>
</dbReference>
<evidence type="ECO:0000256" key="3">
    <source>
        <dbReference type="ARBA" id="ARBA00023125"/>
    </source>
</evidence>
<keyword evidence="2" id="KW-0805">Transcription regulation</keyword>
<keyword evidence="7" id="KW-1185">Reference proteome</keyword>
<dbReference type="RefSeq" id="WP_009602354.1">
    <property type="nucleotide sequence ID" value="NZ_AEIU01000088.1"/>
</dbReference>
<dbReference type="AlphaFoldDB" id="E3BML2"/>
<dbReference type="PANTHER" id="PTHR30537:SF5">
    <property type="entry name" value="HTH-TYPE TRANSCRIPTIONAL ACTIVATOR TTDR-RELATED"/>
    <property type="match status" value="1"/>
</dbReference>
<reference evidence="6 7" key="1">
    <citation type="journal article" date="2012" name="Int. J. Syst. Evol. Microbiol.">
        <title>Vibrio caribbeanicus sp. nov., isolated from the marine sponge Scleritoderma cyanea.</title>
        <authorList>
            <person name="Hoffmann M."/>
            <person name="Monday S.R."/>
            <person name="Allard M.W."/>
            <person name="Strain E.A."/>
            <person name="Whittaker P."/>
            <person name="Naum M."/>
            <person name="McCarthy P.J."/>
            <person name="Lopez J.V."/>
            <person name="Fischer M."/>
            <person name="Brown E.W."/>
        </authorList>
    </citation>
    <scope>NUCLEOTIDE SEQUENCE [LARGE SCALE GENOMIC DNA]</scope>
    <source>
        <strain evidence="6 7">ATCC BAA-2122</strain>
    </source>
</reference>
<dbReference type="STRING" id="796620.VIBC2010_17440"/>
<comment type="caution">
    <text evidence="6">The sequence shown here is derived from an EMBL/GenBank/DDBJ whole genome shotgun (WGS) entry which is preliminary data.</text>
</comment>
<dbReference type="InterPro" id="IPR000847">
    <property type="entry name" value="LysR_HTH_N"/>
</dbReference>
<dbReference type="Pfam" id="PF03466">
    <property type="entry name" value="LysR_substrate"/>
    <property type="match status" value="1"/>
</dbReference>
<dbReference type="GO" id="GO:0006351">
    <property type="term" value="P:DNA-templated transcription"/>
    <property type="evidence" value="ECO:0007669"/>
    <property type="project" value="TreeGrafter"/>
</dbReference>
<evidence type="ECO:0000256" key="1">
    <source>
        <dbReference type="ARBA" id="ARBA00009437"/>
    </source>
</evidence>
<evidence type="ECO:0000313" key="7">
    <source>
        <dbReference type="Proteomes" id="UP000002943"/>
    </source>
</evidence>
<keyword evidence="4" id="KW-0804">Transcription</keyword>
<evidence type="ECO:0000256" key="4">
    <source>
        <dbReference type="ARBA" id="ARBA00023163"/>
    </source>
</evidence>
<dbReference type="OrthoDB" id="9786526at2"/>
<dbReference type="EMBL" id="AEIU01000088">
    <property type="protein sequence ID" value="EFP95757.1"/>
    <property type="molecule type" value="Genomic_DNA"/>
</dbReference>
<dbReference type="SUPFAM" id="SSF46785">
    <property type="entry name" value="Winged helix' DNA-binding domain"/>
    <property type="match status" value="1"/>
</dbReference>
<dbReference type="InterPro" id="IPR036388">
    <property type="entry name" value="WH-like_DNA-bd_sf"/>
</dbReference>
<dbReference type="Pfam" id="PF00126">
    <property type="entry name" value="HTH_1"/>
    <property type="match status" value="1"/>
</dbReference>
<dbReference type="eggNOG" id="COG0583">
    <property type="taxonomic scope" value="Bacteria"/>
</dbReference>
<dbReference type="Gene3D" id="1.10.10.10">
    <property type="entry name" value="Winged helix-like DNA-binding domain superfamily/Winged helix DNA-binding domain"/>
    <property type="match status" value="1"/>
</dbReference>
<protein>
    <submittedName>
        <fullName evidence="6">Putative transcription regulator protein</fullName>
    </submittedName>
</protein>
<accession>E3BML2</accession>
<evidence type="ECO:0000259" key="5">
    <source>
        <dbReference type="PROSITE" id="PS50931"/>
    </source>
</evidence>
<dbReference type="PRINTS" id="PR00039">
    <property type="entry name" value="HTHLYSR"/>
</dbReference>
<dbReference type="SUPFAM" id="SSF53850">
    <property type="entry name" value="Periplasmic binding protein-like II"/>
    <property type="match status" value="1"/>
</dbReference>
<comment type="similarity">
    <text evidence="1">Belongs to the LysR transcriptional regulatory family.</text>
</comment>
<dbReference type="GO" id="GO:0003700">
    <property type="term" value="F:DNA-binding transcription factor activity"/>
    <property type="evidence" value="ECO:0007669"/>
    <property type="project" value="InterPro"/>
</dbReference>
<dbReference type="FunFam" id="1.10.10.10:FF:000001">
    <property type="entry name" value="LysR family transcriptional regulator"/>
    <property type="match status" value="1"/>
</dbReference>
<feature type="domain" description="HTH lysR-type" evidence="5">
    <location>
        <begin position="9"/>
        <end position="59"/>
    </location>
</feature>
<dbReference type="GO" id="GO:0043565">
    <property type="term" value="F:sequence-specific DNA binding"/>
    <property type="evidence" value="ECO:0007669"/>
    <property type="project" value="TreeGrafter"/>
</dbReference>
<dbReference type="InterPro" id="IPR005119">
    <property type="entry name" value="LysR_subst-bd"/>
</dbReference>
<dbReference type="PANTHER" id="PTHR30537">
    <property type="entry name" value="HTH-TYPE TRANSCRIPTIONAL REGULATOR"/>
    <property type="match status" value="1"/>
</dbReference>
<sequence>MHAFNTIPIFVAVVECGSFSAAAYKLCITKSAVSKRINLLEEELGTRLLNRTTRKLSLTEAGLRYHEYVIQSLSLAKQGIDAVAELQGQPRGTLKVTVPMSFGIAHITPFISEFLALYPDVDINLSLEDRMLDLVQEGFDIGIRIGDLPDSNLIARRLTSCNSVLCASDNYLKKNPPILSPEDLKHHDCIQYSYYQGGCDWVLAKESKRFRILPKGRLSINNSQAIRQATINGAGIANLPTFIVADDLKSGRLQVILSDYQLPQHGVYAVFPDKKHMPVKVRKFLNFMIDKIGHDTPYWEEGILCSTEKFS</sequence>
<dbReference type="FunFam" id="3.40.190.290:FF:000001">
    <property type="entry name" value="Transcriptional regulator, LysR family"/>
    <property type="match status" value="1"/>
</dbReference>
<evidence type="ECO:0000313" key="6">
    <source>
        <dbReference type="EMBL" id="EFP95757.1"/>
    </source>
</evidence>
<dbReference type="Proteomes" id="UP000002943">
    <property type="component" value="Unassembled WGS sequence"/>
</dbReference>
<proteinExistence type="inferred from homology"/>
<organism evidence="6 7">
    <name type="scientific">Vibrio caribbeanicus ATCC BAA-2122</name>
    <dbReference type="NCBI Taxonomy" id="796620"/>
    <lineage>
        <taxon>Bacteria</taxon>
        <taxon>Pseudomonadati</taxon>
        <taxon>Pseudomonadota</taxon>
        <taxon>Gammaproteobacteria</taxon>
        <taxon>Vibrionales</taxon>
        <taxon>Vibrionaceae</taxon>
        <taxon>Vibrio</taxon>
    </lineage>
</organism>
<dbReference type="CDD" id="cd08422">
    <property type="entry name" value="PBP2_CrgA_like"/>
    <property type="match status" value="1"/>
</dbReference>
<keyword evidence="3" id="KW-0238">DNA-binding</keyword>
<dbReference type="InterPro" id="IPR036390">
    <property type="entry name" value="WH_DNA-bd_sf"/>
</dbReference>
<evidence type="ECO:0000256" key="2">
    <source>
        <dbReference type="ARBA" id="ARBA00023015"/>
    </source>
</evidence>
<gene>
    <name evidence="6" type="ORF">VIBC2010_17440</name>
</gene>
<dbReference type="InterPro" id="IPR058163">
    <property type="entry name" value="LysR-type_TF_proteobact-type"/>
</dbReference>